<feature type="region of interest" description="Disordered" evidence="7">
    <location>
        <begin position="836"/>
        <end position="867"/>
    </location>
</feature>
<feature type="coiled-coil region" evidence="6">
    <location>
        <begin position="127"/>
        <end position="192"/>
    </location>
</feature>
<dbReference type="InterPro" id="IPR036397">
    <property type="entry name" value="RNaseH_sf"/>
</dbReference>
<comment type="similarity">
    <text evidence="2">Belongs to the MAP7 family.</text>
</comment>
<sequence>MLGEAGSCNNTGSEEVMSHSGQSAPEAKHDDVAQRRLVSLSPTSQNEKRVLHDIRRRSWQWLDSNEPRRKFPKPPLHIGIVHFKFLNARQSIRADYYCHLLEVAMEKLLKNSGIAEQTSRATSLPKKNDRENRIKMYRERRENEERERRLNALRMAEEREERSRQMKEVEKARRANELRKRELQRRQAFEERRRHIEETERQKRQQLLEKVMGLKAGVGPSTAGTNACQSRPATAYAFGSSGPRTLAYLEKLDSRYRVYDSKLYGGLFRGHFAGGNSTIAVQVEEPYLNYKPRLPPITAALSGYMLGHFKRYVILILHGTSQELSTPRTKTASAASTGRLRASAPLSSRADREGSGMMSSSVYQGSSRDRRIPFRLSTSPAASGVMTASFAAGESSRSSPNVRSKGMTVASARRREPNLVSQSATKPPIRDLVKEASRQTSSTPAVRKALQEPRKRAVTAGQGDRAVVSVTASNGSSRQVRKAAPHRVDRSNGNHKQQLSPQEGSGVMSSEGATESPVVIVVTPEPGGKETVETEPSCENITQTGEPVRPVLFEKNEAGTEKQQQPTWVKDEPPAAVSSPVAVSYKSGSNKVLTEEEAKAALGERRRIAREQMEREKELERQREEERQRLEEERLRKEEEELRLAEEEESRQLEIARRNEELRLQLAVEMEDKRRENAARELAEATLRVKIKKAEIELKVREQADRMEQERREIEEKRLREEKERVERKKKLEAIMQRTRTSNAAEALSKTDSLLPSHNHDENAGKMSKSLFLDSKEVSSSEASPRFLSTMLQKLADSRPAVGRSLENMLNRVRSSASLEASNNINNNLTIGNYLKENNRTKQTTPCSGSDDKQSKSSAAEHLSSDEMFSVNGDECSSLSLESPYHSTISDDQFVTALSSSERAALSTSASIVPEHAIAVKPEGIADAVTAEKSHCSTSLDVRHQRVKNASVDQTGDSQSPQGRNPQVEILNDKIYKVSFVHIHQYLAIVAQLVPGHRNKANIAIKRVSCPSQEDLAFPLHITRATRLRLKDNAIAIDIAKKLLFTIRTITS</sequence>
<comment type="subcellular location">
    <subcellularLocation>
        <location evidence="1">Cytoplasm</location>
        <location evidence="1">Cytoskeleton</location>
    </subcellularLocation>
</comment>
<feature type="region of interest" description="Disordered" evidence="7">
    <location>
        <begin position="558"/>
        <end position="650"/>
    </location>
</feature>
<dbReference type="InterPro" id="IPR051483">
    <property type="entry name" value="MAP7_domain-containing"/>
</dbReference>
<evidence type="ECO:0000313" key="8">
    <source>
        <dbReference type="EMBL" id="KFD58130.1"/>
    </source>
</evidence>
<evidence type="ECO:0000256" key="7">
    <source>
        <dbReference type="SAM" id="MobiDB-lite"/>
    </source>
</evidence>
<keyword evidence="9" id="KW-1185">Reference proteome</keyword>
<dbReference type="GO" id="GO:0000226">
    <property type="term" value="P:microtubule cytoskeleton organization"/>
    <property type="evidence" value="ECO:0007669"/>
    <property type="project" value="InterPro"/>
</dbReference>
<dbReference type="Proteomes" id="UP000030764">
    <property type="component" value="Unassembled WGS sequence"/>
</dbReference>
<dbReference type="Gene3D" id="3.30.420.10">
    <property type="entry name" value="Ribonuclease H-like superfamily/Ribonuclease H"/>
    <property type="match status" value="1"/>
</dbReference>
<feature type="compositionally biased region" description="Basic and acidic residues" evidence="7">
    <location>
        <begin position="428"/>
        <end position="437"/>
    </location>
</feature>
<name>A0A085MLN4_9BILA</name>
<reference evidence="8 9" key="1">
    <citation type="journal article" date="2014" name="Nat. Genet.">
        <title>Genome and transcriptome of the porcine whipworm Trichuris suis.</title>
        <authorList>
            <person name="Jex A.R."/>
            <person name="Nejsum P."/>
            <person name="Schwarz E.M."/>
            <person name="Hu L."/>
            <person name="Young N.D."/>
            <person name="Hall R.S."/>
            <person name="Korhonen P.K."/>
            <person name="Liao S."/>
            <person name="Thamsborg S."/>
            <person name="Xia J."/>
            <person name="Xu P."/>
            <person name="Wang S."/>
            <person name="Scheerlinck J.P."/>
            <person name="Hofmann A."/>
            <person name="Sternberg P.W."/>
            <person name="Wang J."/>
            <person name="Gasser R.B."/>
        </authorList>
    </citation>
    <scope>NUCLEOTIDE SEQUENCE [LARGE SCALE GENOMIC DNA]</scope>
    <source>
        <strain evidence="8">DCEP-RM93M</strain>
    </source>
</reference>
<feature type="compositionally biased region" description="Polar residues" evidence="7">
    <location>
        <begin position="357"/>
        <end position="366"/>
    </location>
</feature>
<evidence type="ECO:0000256" key="5">
    <source>
        <dbReference type="ARBA" id="ARBA00023212"/>
    </source>
</evidence>
<accession>A0A085MLN4</accession>
<evidence type="ECO:0000313" key="9">
    <source>
        <dbReference type="Proteomes" id="UP000030764"/>
    </source>
</evidence>
<feature type="compositionally biased region" description="Polar residues" evidence="7">
    <location>
        <begin position="325"/>
        <end position="336"/>
    </location>
</feature>
<dbReference type="Pfam" id="PF05672">
    <property type="entry name" value="MAP7"/>
    <property type="match status" value="1"/>
</dbReference>
<dbReference type="PANTHER" id="PTHR15073">
    <property type="entry name" value="MICROTUBULE-ASSOCIATED PROTEIN"/>
    <property type="match status" value="1"/>
</dbReference>
<dbReference type="EMBL" id="KL363185">
    <property type="protein sequence ID" value="KFD58130.1"/>
    <property type="molecule type" value="Genomic_DNA"/>
</dbReference>
<feature type="region of interest" description="Disordered" evidence="7">
    <location>
        <begin position="1"/>
        <end position="32"/>
    </location>
</feature>
<evidence type="ECO:0000256" key="3">
    <source>
        <dbReference type="ARBA" id="ARBA00022490"/>
    </source>
</evidence>
<gene>
    <name evidence="8" type="ORF">M513_00893</name>
</gene>
<keyword evidence="5" id="KW-0206">Cytoskeleton</keyword>
<evidence type="ECO:0000256" key="4">
    <source>
        <dbReference type="ARBA" id="ARBA00023054"/>
    </source>
</evidence>
<dbReference type="PANTHER" id="PTHR15073:SF1">
    <property type="entry name" value="RETICULOCYTE-BINDING PROTEIN HOMOLOG 2A"/>
    <property type="match status" value="1"/>
</dbReference>
<evidence type="ECO:0000256" key="6">
    <source>
        <dbReference type="SAM" id="Coils"/>
    </source>
</evidence>
<organism evidence="8 9">
    <name type="scientific">Trichuris suis</name>
    <name type="common">pig whipworm</name>
    <dbReference type="NCBI Taxonomy" id="68888"/>
    <lineage>
        <taxon>Eukaryota</taxon>
        <taxon>Metazoa</taxon>
        <taxon>Ecdysozoa</taxon>
        <taxon>Nematoda</taxon>
        <taxon>Enoplea</taxon>
        <taxon>Dorylaimia</taxon>
        <taxon>Trichinellida</taxon>
        <taxon>Trichuridae</taxon>
        <taxon>Trichuris</taxon>
    </lineage>
</organism>
<feature type="compositionally biased region" description="Low complexity" evidence="7">
    <location>
        <begin position="574"/>
        <end position="584"/>
    </location>
</feature>
<keyword evidence="3" id="KW-0963">Cytoplasm</keyword>
<feature type="region of interest" description="Disordered" evidence="7">
    <location>
        <begin position="325"/>
        <end position="371"/>
    </location>
</feature>
<dbReference type="GO" id="GO:0003676">
    <property type="term" value="F:nucleic acid binding"/>
    <property type="evidence" value="ECO:0007669"/>
    <property type="project" value="InterPro"/>
</dbReference>
<dbReference type="InterPro" id="IPR008604">
    <property type="entry name" value="MAP7_fam"/>
</dbReference>
<feature type="compositionally biased region" description="Polar residues" evidence="7">
    <location>
        <begin position="494"/>
        <end position="513"/>
    </location>
</feature>
<feature type="non-terminal residue" evidence="8">
    <location>
        <position position="1052"/>
    </location>
</feature>
<feature type="region of interest" description="Disordered" evidence="7">
    <location>
        <begin position="390"/>
        <end position="517"/>
    </location>
</feature>
<feature type="compositionally biased region" description="Polar residues" evidence="7">
    <location>
        <begin position="7"/>
        <end position="23"/>
    </location>
</feature>
<evidence type="ECO:0000256" key="2">
    <source>
        <dbReference type="ARBA" id="ARBA00007525"/>
    </source>
</evidence>
<proteinExistence type="inferred from homology"/>
<protein>
    <submittedName>
        <fullName evidence="8">Uncharacterized protein</fullName>
    </submittedName>
</protein>
<feature type="compositionally biased region" description="Basic and acidic residues" evidence="7">
    <location>
        <begin position="593"/>
        <end position="650"/>
    </location>
</feature>
<dbReference type="GO" id="GO:0015630">
    <property type="term" value="C:microtubule cytoskeleton"/>
    <property type="evidence" value="ECO:0007669"/>
    <property type="project" value="InterPro"/>
</dbReference>
<evidence type="ECO:0000256" key="1">
    <source>
        <dbReference type="ARBA" id="ARBA00004245"/>
    </source>
</evidence>
<dbReference type="AlphaFoldDB" id="A0A085MLN4"/>
<keyword evidence="4 6" id="KW-0175">Coiled coil</keyword>